<evidence type="ECO:0000313" key="2">
    <source>
        <dbReference type="Proteomes" id="UP000655443"/>
    </source>
</evidence>
<reference evidence="1" key="2">
    <citation type="submission" date="2020-09" db="EMBL/GenBank/DDBJ databases">
        <authorList>
            <person name="Sun Q."/>
            <person name="Ohkuma M."/>
        </authorList>
    </citation>
    <scope>NUCLEOTIDE SEQUENCE</scope>
    <source>
        <strain evidence="1">JCM 4714</strain>
    </source>
</reference>
<proteinExistence type="predicted"/>
<dbReference type="AlphaFoldDB" id="A0A918YM43"/>
<dbReference type="Proteomes" id="UP000655443">
    <property type="component" value="Unassembled WGS sequence"/>
</dbReference>
<name>A0A918YM43_9ACTN</name>
<gene>
    <name evidence="1" type="ORF">GCM10010339_60520</name>
</gene>
<keyword evidence="2" id="KW-1185">Reference proteome</keyword>
<reference evidence="1" key="1">
    <citation type="journal article" date="2014" name="Int. J. Syst. Evol. Microbiol.">
        <title>Complete genome sequence of Corynebacterium casei LMG S-19264T (=DSM 44701T), isolated from a smear-ripened cheese.</title>
        <authorList>
            <consortium name="US DOE Joint Genome Institute (JGI-PGF)"/>
            <person name="Walter F."/>
            <person name="Albersmeier A."/>
            <person name="Kalinowski J."/>
            <person name="Ruckert C."/>
        </authorList>
    </citation>
    <scope>NUCLEOTIDE SEQUENCE</scope>
    <source>
        <strain evidence="1">JCM 4714</strain>
    </source>
</reference>
<protein>
    <submittedName>
        <fullName evidence="1">Uncharacterized protein</fullName>
    </submittedName>
</protein>
<dbReference type="EMBL" id="BMVG01000019">
    <property type="protein sequence ID" value="GHE09173.1"/>
    <property type="molecule type" value="Genomic_DNA"/>
</dbReference>
<evidence type="ECO:0000313" key="1">
    <source>
        <dbReference type="EMBL" id="GHE09173.1"/>
    </source>
</evidence>
<organism evidence="1 2">
    <name type="scientific">Streptomyces alanosinicus</name>
    <dbReference type="NCBI Taxonomy" id="68171"/>
    <lineage>
        <taxon>Bacteria</taxon>
        <taxon>Bacillati</taxon>
        <taxon>Actinomycetota</taxon>
        <taxon>Actinomycetes</taxon>
        <taxon>Kitasatosporales</taxon>
        <taxon>Streptomycetaceae</taxon>
        <taxon>Streptomyces</taxon>
    </lineage>
</organism>
<accession>A0A918YM43</accession>
<comment type="caution">
    <text evidence="1">The sequence shown here is derived from an EMBL/GenBank/DDBJ whole genome shotgun (WGS) entry which is preliminary data.</text>
</comment>
<sequence>MVTQPCRCAAENSLQPHIWGQPASANPLLQLSNSDGGKWFQRYSDSFKAVWPSERPWAPDSPNRFSIADVIAASVSFRATR</sequence>